<keyword evidence="2" id="KW-0472">Membrane</keyword>
<gene>
    <name evidence="3" type="ORF">B2G88_12525</name>
</gene>
<organism evidence="3 4">
    <name type="scientific">Natronolimnobius baerhuensis</name>
    <dbReference type="NCBI Taxonomy" id="253108"/>
    <lineage>
        <taxon>Archaea</taxon>
        <taxon>Methanobacteriati</taxon>
        <taxon>Methanobacteriota</taxon>
        <taxon>Stenosarchaea group</taxon>
        <taxon>Halobacteria</taxon>
        <taxon>Halobacteriales</taxon>
        <taxon>Natrialbaceae</taxon>
        <taxon>Natronolimnobius</taxon>
    </lineage>
</organism>
<feature type="transmembrane region" description="Helical" evidence="2">
    <location>
        <begin position="130"/>
        <end position="148"/>
    </location>
</feature>
<dbReference type="Proteomes" id="UP000196084">
    <property type="component" value="Unassembled WGS sequence"/>
</dbReference>
<comment type="caution">
    <text evidence="3">The sequence shown here is derived from an EMBL/GenBank/DDBJ whole genome shotgun (WGS) entry which is preliminary data.</text>
</comment>
<dbReference type="AlphaFoldDB" id="A0A202EAG6"/>
<accession>A0A202EAG6</accession>
<reference evidence="3 4" key="1">
    <citation type="submission" date="2017-02" db="EMBL/GenBank/DDBJ databases">
        <title>Natronthermophilus aegyptiacus gen. nov.,sp. nov., an aerobic, extremely halophilic alkalithermophilic archaeon isolated from the athalassohaline Wadi An Natrun, Egypt.</title>
        <authorList>
            <person name="Zhao B."/>
        </authorList>
    </citation>
    <scope>NUCLEOTIDE SEQUENCE [LARGE SCALE GENOMIC DNA]</scope>
    <source>
        <strain evidence="3 4">CGMCC 1.3597</strain>
    </source>
</reference>
<keyword evidence="2" id="KW-1133">Transmembrane helix</keyword>
<evidence type="ECO:0000313" key="4">
    <source>
        <dbReference type="Proteomes" id="UP000196084"/>
    </source>
</evidence>
<dbReference type="RefSeq" id="WP_054863498.1">
    <property type="nucleotide sequence ID" value="NZ_MWPH01000002.1"/>
</dbReference>
<dbReference type="OrthoDB" id="206389at2157"/>
<proteinExistence type="predicted"/>
<dbReference type="EMBL" id="MWPH01000002">
    <property type="protein sequence ID" value="OVE85158.1"/>
    <property type="molecule type" value="Genomic_DNA"/>
</dbReference>
<keyword evidence="2" id="KW-0812">Transmembrane</keyword>
<evidence type="ECO:0000313" key="3">
    <source>
        <dbReference type="EMBL" id="OVE85158.1"/>
    </source>
</evidence>
<dbReference type="Pfam" id="PF26045">
    <property type="entry name" value="OB_2TM_halo"/>
    <property type="match status" value="1"/>
</dbReference>
<sequence>MDFTRTAETDRQARRLLAILLLGGILSGLFVWYGITGPPDSASAQLPDESEFGPATDEYIGERVAATGTIVDTDPVRLEVEYGDESTTVVLEGYTAPAEVGSYELVTGTLRDESTIAVVGSEAREPWEATYMYAVSILAICWIVVRLGRGWRFDRDQFALVPRTQTRTQVATHQNASGASTRETNMSAHVTTNTNASPAASDGCDEGDTDG</sequence>
<keyword evidence="4" id="KW-1185">Reference proteome</keyword>
<name>A0A202EAG6_9EURY</name>
<protein>
    <submittedName>
        <fullName evidence="3">Uncharacterized protein</fullName>
    </submittedName>
</protein>
<feature type="transmembrane region" description="Helical" evidence="2">
    <location>
        <begin position="16"/>
        <end position="35"/>
    </location>
</feature>
<evidence type="ECO:0000256" key="1">
    <source>
        <dbReference type="SAM" id="MobiDB-lite"/>
    </source>
</evidence>
<feature type="region of interest" description="Disordered" evidence="1">
    <location>
        <begin position="166"/>
        <end position="211"/>
    </location>
</feature>
<dbReference type="InterPro" id="IPR058927">
    <property type="entry name" value="OB_2TM"/>
</dbReference>
<evidence type="ECO:0000256" key="2">
    <source>
        <dbReference type="SAM" id="Phobius"/>
    </source>
</evidence>
<feature type="compositionally biased region" description="Polar residues" evidence="1">
    <location>
        <begin position="166"/>
        <end position="198"/>
    </location>
</feature>